<dbReference type="Gene3D" id="2.40.128.270">
    <property type="match status" value="1"/>
</dbReference>
<dbReference type="AlphaFoldDB" id="A0AAP9YDM6"/>
<dbReference type="InterPro" id="IPR038139">
    <property type="entry name" value="NlpE_C_sf"/>
</dbReference>
<evidence type="ECO:0000259" key="3">
    <source>
        <dbReference type="Pfam" id="PF17185"/>
    </source>
</evidence>
<dbReference type="Gene3D" id="2.40.50.540">
    <property type="match status" value="1"/>
</dbReference>
<dbReference type="InterPro" id="IPR053147">
    <property type="entry name" value="Hsp_HslJ-like"/>
</dbReference>
<dbReference type="EMBL" id="CP066310">
    <property type="protein sequence ID" value="QQE89176.1"/>
    <property type="molecule type" value="Genomic_DNA"/>
</dbReference>
<gene>
    <name evidence="4" type="ORF">GKQ51_02060</name>
</gene>
<keyword evidence="1" id="KW-0732">Signal</keyword>
<dbReference type="RefSeq" id="WP_198867107.1">
    <property type="nucleotide sequence ID" value="NZ_CP066310.1"/>
</dbReference>
<feature type="domain" description="NlpE C-terminal OB" evidence="3">
    <location>
        <begin position="157"/>
        <end position="244"/>
    </location>
</feature>
<dbReference type="PANTHER" id="PTHR35535:SF1">
    <property type="entry name" value="HEAT SHOCK PROTEIN HSLJ"/>
    <property type="match status" value="1"/>
</dbReference>
<name>A0AAP9YDM6_9GAMM</name>
<proteinExistence type="predicted"/>
<dbReference type="Pfam" id="PF03724">
    <property type="entry name" value="META"/>
    <property type="match status" value="1"/>
</dbReference>
<dbReference type="Proteomes" id="UP000596192">
    <property type="component" value="Chromosome"/>
</dbReference>
<accession>A0AAP9YDM6</accession>
<dbReference type="InterPro" id="IPR038670">
    <property type="entry name" value="HslJ-like_sf"/>
</dbReference>
<organism evidence="4 5">
    <name type="scientific">Azotobacter chroococcum</name>
    <dbReference type="NCBI Taxonomy" id="353"/>
    <lineage>
        <taxon>Bacteria</taxon>
        <taxon>Pseudomonadati</taxon>
        <taxon>Pseudomonadota</taxon>
        <taxon>Gammaproteobacteria</taxon>
        <taxon>Pseudomonadales</taxon>
        <taxon>Pseudomonadaceae</taxon>
        <taxon>Azotobacter</taxon>
    </lineage>
</organism>
<sequence>MNERRRPAPAITACRHPGHRLAAAVLAALTWAAPPALGAGTPEGRAALPELPASYEGELSGADGAPVRWHLDLLPSGRYRLRSGDGDTRLDDIGRWWSEPDTGRLALRGSRGTPFFFLPLEDGAGLRPLDAAGRPAGASHDERLQRLAQAAPIEPRLELTGMFRYLADAPTITLCADDGRLPVAMEADYRALEAAYLTARQPGEALLVSLEGSVATRPSPEAGQPPQPSLVVERFIAVWPRESCGTPLADSPLRGTYWKLVRLGDTPATTAEQQREPHLILASGEPRVAGSGGCNRVMGSFELDGDRLRFGQMAGTRMACPDGMAQEQDFLKALTRVERYRIRGSHLEMLNAAGAVVARFEAVALR</sequence>
<evidence type="ECO:0000259" key="2">
    <source>
        <dbReference type="Pfam" id="PF03724"/>
    </source>
</evidence>
<protein>
    <submittedName>
        <fullName evidence="4">META domain-containing protein</fullName>
    </submittedName>
</protein>
<dbReference type="InterPro" id="IPR005184">
    <property type="entry name" value="DUF306_Meta_HslJ"/>
</dbReference>
<feature type="signal peptide" evidence="1">
    <location>
        <begin position="1"/>
        <end position="38"/>
    </location>
</feature>
<evidence type="ECO:0000313" key="5">
    <source>
        <dbReference type="Proteomes" id="UP000596192"/>
    </source>
</evidence>
<dbReference type="PANTHER" id="PTHR35535">
    <property type="entry name" value="HEAT SHOCK PROTEIN HSLJ"/>
    <property type="match status" value="1"/>
</dbReference>
<feature type="chain" id="PRO_5042880742" evidence="1">
    <location>
        <begin position="39"/>
        <end position="366"/>
    </location>
</feature>
<dbReference type="InterPro" id="IPR033450">
    <property type="entry name" value="NlpE_C"/>
</dbReference>
<reference evidence="4 5" key="1">
    <citation type="submission" date="2020-12" db="EMBL/GenBank/DDBJ databases">
        <title>Genomic Analysis and Response surface optimization of nitrogen-fixing conditions for A. chroococcum strain HR1, Isolation from rhizosphere soil.</title>
        <authorList>
            <person name="Li J."/>
            <person name="Yang H."/>
            <person name="Liu H."/>
            <person name="Wang C."/>
            <person name="Tian Y."/>
            <person name="Lu X.Y."/>
        </authorList>
    </citation>
    <scope>NUCLEOTIDE SEQUENCE [LARGE SCALE GENOMIC DNA]</scope>
    <source>
        <strain evidence="4 5">HR1</strain>
    </source>
</reference>
<evidence type="ECO:0000313" key="4">
    <source>
        <dbReference type="EMBL" id="QQE89176.1"/>
    </source>
</evidence>
<dbReference type="Pfam" id="PF17185">
    <property type="entry name" value="NlpE_C"/>
    <property type="match status" value="1"/>
</dbReference>
<feature type="domain" description="DUF306" evidence="2">
    <location>
        <begin position="251"/>
        <end position="361"/>
    </location>
</feature>
<evidence type="ECO:0000256" key="1">
    <source>
        <dbReference type="SAM" id="SignalP"/>
    </source>
</evidence>